<feature type="compositionally biased region" description="Polar residues" evidence="2">
    <location>
        <begin position="693"/>
        <end position="706"/>
    </location>
</feature>
<sequence length="713" mass="75404">MNVGGSLTIGYGVSGSLNAGGGNSTSDKAWVTEQTGIYAGDNLNITVGNHTQIDGAVINSETGNLTFDTGTLGFSNIVDHDTASSMNVNVGISNDPATGKPSGGSISGSVSDRDREQVTHATVGEGEIIIRNQEEQKQDVATLNRDVEKAQEITKDESSGVDFYVSSSAIQEIGTGFKTIQENIKNLESADKRLEANVRKATSEADYALTRVREALIDSFAASGEISAASATKLKEVINRFDEIDPDSLKGACGSSQQGFNLFHWIITPAYAGDLGCALRFKGGNSLDMSEEEYTKLKQSITLSAKQAIESSRSRYDELLSKQDAGTLTSSEKIELGNLHGYLQQQMAYFELCSDDRGALRASGLIPSDSHYNTMISVAEAYRTGGDALAAEKFELTKNQAEKLMELRQTNPQLYLASYAILYGHNENLLDALFLMDGATQSGVTPQASQEMLKMAAAQIARATLPYDVTALNSLPPGITEAIQTAANGLTVEQRFALAADYYQYQVAHAGNVEEAVSNARKATGAILVTLGVAAVAVPVTEAALTCFANIMCRAEALYTLGQEGVAFATGEGAIAAGGISLTAKNSERLIEIAGEFGAFITAPATAGRNLTVGEKIGILREASQYGKGNFNLGTSTAAEANALGLAWVGPNYKVASDGKTLVSADGLRQYRPPANKPNSDFAVTGVQSNFEARTTPNGSWQSNGHLNIKGDK</sequence>
<keyword evidence="1" id="KW-0175">Coiled coil</keyword>
<evidence type="ECO:0000256" key="1">
    <source>
        <dbReference type="SAM" id="Coils"/>
    </source>
</evidence>
<proteinExistence type="predicted"/>
<name>A0ABV0BLC6_9HYPH</name>
<comment type="caution">
    <text evidence="3">The sequence shown here is derived from an EMBL/GenBank/DDBJ whole genome shotgun (WGS) entry which is preliminary data.</text>
</comment>
<feature type="region of interest" description="Disordered" evidence="2">
    <location>
        <begin position="693"/>
        <end position="713"/>
    </location>
</feature>
<protein>
    <submittedName>
        <fullName evidence="3">Uncharacterized protein</fullName>
    </submittedName>
</protein>
<organism evidence="3 4">
    <name type="scientific">Hohaiivirga grylli</name>
    <dbReference type="NCBI Taxonomy" id="3133970"/>
    <lineage>
        <taxon>Bacteria</taxon>
        <taxon>Pseudomonadati</taxon>
        <taxon>Pseudomonadota</taxon>
        <taxon>Alphaproteobacteria</taxon>
        <taxon>Hyphomicrobiales</taxon>
        <taxon>Methylobacteriaceae</taxon>
        <taxon>Hohaiivirga</taxon>
    </lineage>
</organism>
<gene>
    <name evidence="3" type="ORF">WJT86_12070</name>
</gene>
<reference evidence="3 4" key="1">
    <citation type="submission" date="2024-04" db="EMBL/GenBank/DDBJ databases">
        <title>A novel species isolated from cricket.</title>
        <authorList>
            <person name="Wang H.-C."/>
        </authorList>
    </citation>
    <scope>NUCLEOTIDE SEQUENCE [LARGE SCALE GENOMIC DNA]</scope>
    <source>
        <strain evidence="3 4">WL0021</strain>
    </source>
</reference>
<evidence type="ECO:0000313" key="3">
    <source>
        <dbReference type="EMBL" id="MEN3931789.1"/>
    </source>
</evidence>
<evidence type="ECO:0000256" key="2">
    <source>
        <dbReference type="SAM" id="MobiDB-lite"/>
    </source>
</evidence>
<accession>A0ABV0BLC6</accession>
<keyword evidence="4" id="KW-1185">Reference proteome</keyword>
<dbReference type="RefSeq" id="WP_346337835.1">
    <property type="nucleotide sequence ID" value="NZ_JBBYXI010000010.1"/>
</dbReference>
<dbReference type="EMBL" id="JBBYXI010000010">
    <property type="protein sequence ID" value="MEN3931789.1"/>
    <property type="molecule type" value="Genomic_DNA"/>
</dbReference>
<feature type="coiled-coil region" evidence="1">
    <location>
        <begin position="177"/>
        <end position="204"/>
    </location>
</feature>
<evidence type="ECO:0000313" key="4">
    <source>
        <dbReference type="Proteomes" id="UP001418637"/>
    </source>
</evidence>
<dbReference type="Proteomes" id="UP001418637">
    <property type="component" value="Unassembled WGS sequence"/>
</dbReference>
<feature type="region of interest" description="Disordered" evidence="2">
    <location>
        <begin position="93"/>
        <end position="115"/>
    </location>
</feature>